<gene>
    <name evidence="2" type="ORF">PSFLO_01012</name>
</gene>
<dbReference type="Proteomes" id="UP000323386">
    <property type="component" value="Unassembled WGS sequence"/>
</dbReference>
<dbReference type="EMBL" id="OOIP01000002">
    <property type="protein sequence ID" value="SPO35541.1"/>
    <property type="molecule type" value="Genomic_DNA"/>
</dbReference>
<evidence type="ECO:0000313" key="2">
    <source>
        <dbReference type="EMBL" id="SPO35541.1"/>
    </source>
</evidence>
<dbReference type="AlphaFoldDB" id="A0A5C3EWR0"/>
<proteinExistence type="predicted"/>
<evidence type="ECO:0000256" key="1">
    <source>
        <dbReference type="SAM" id="MobiDB-lite"/>
    </source>
</evidence>
<organism evidence="2 3">
    <name type="scientific">Pseudozyma flocculosa</name>
    <dbReference type="NCBI Taxonomy" id="84751"/>
    <lineage>
        <taxon>Eukaryota</taxon>
        <taxon>Fungi</taxon>
        <taxon>Dikarya</taxon>
        <taxon>Basidiomycota</taxon>
        <taxon>Ustilaginomycotina</taxon>
        <taxon>Ustilaginomycetes</taxon>
        <taxon>Ustilaginales</taxon>
        <taxon>Ustilaginaceae</taxon>
        <taxon>Pseudozyma</taxon>
    </lineage>
</organism>
<reference evidence="2 3" key="1">
    <citation type="submission" date="2018-03" db="EMBL/GenBank/DDBJ databases">
        <authorList>
            <person name="Guldener U."/>
        </authorList>
    </citation>
    <scope>NUCLEOTIDE SEQUENCE [LARGE SCALE GENOMIC DNA]</scope>
    <source>
        <strain evidence="2 3">DAOM196992</strain>
    </source>
</reference>
<name>A0A5C3EWR0_9BASI</name>
<feature type="compositionally biased region" description="Polar residues" evidence="1">
    <location>
        <begin position="128"/>
        <end position="145"/>
    </location>
</feature>
<evidence type="ECO:0000313" key="3">
    <source>
        <dbReference type="Proteomes" id="UP000323386"/>
    </source>
</evidence>
<feature type="region of interest" description="Disordered" evidence="1">
    <location>
        <begin position="1"/>
        <end position="145"/>
    </location>
</feature>
<accession>A0A5C3EWR0</accession>
<protein>
    <submittedName>
        <fullName evidence="2">Uncharacterized protein</fullName>
    </submittedName>
</protein>
<sequence>MWVEAVGADVDQQRSVSPRRSAGAGRHGRWRKPSKQADLARPRPKTPAATPYSGGPPDWKKESRGLTPAGPTFPPPSSSRTLTARHPSDPCRRPISHPSRLPAPRFHPDRPPLLPFSSRLARRPSRAMLSTSNSIPSPSLLSRAA</sequence>
<keyword evidence="3" id="KW-1185">Reference proteome</keyword>